<dbReference type="SUPFAM" id="SSF144091">
    <property type="entry name" value="Rhomboid-like"/>
    <property type="match status" value="1"/>
</dbReference>
<evidence type="ECO:0000256" key="5">
    <source>
        <dbReference type="ARBA" id="ARBA00023136"/>
    </source>
</evidence>
<keyword evidence="5 6" id="KW-0472">Membrane</keyword>
<name>A0ABD3WEG2_SINWO</name>
<evidence type="ECO:0000313" key="9">
    <source>
        <dbReference type="Proteomes" id="UP001634394"/>
    </source>
</evidence>
<dbReference type="InterPro" id="IPR035952">
    <property type="entry name" value="Rhomboid-like_sf"/>
</dbReference>
<feature type="transmembrane region" description="Helical" evidence="6">
    <location>
        <begin position="295"/>
        <end position="313"/>
    </location>
</feature>
<evidence type="ECO:0000313" key="8">
    <source>
        <dbReference type="EMBL" id="KAL3872312.1"/>
    </source>
</evidence>
<dbReference type="EMBL" id="JBJQND010000007">
    <property type="protein sequence ID" value="KAL3872312.1"/>
    <property type="molecule type" value="Genomic_DNA"/>
</dbReference>
<evidence type="ECO:0000256" key="3">
    <source>
        <dbReference type="ARBA" id="ARBA00022692"/>
    </source>
</evidence>
<comment type="caution">
    <text evidence="8">The sequence shown here is derived from an EMBL/GenBank/DDBJ whole genome shotgun (WGS) entry which is preliminary data.</text>
</comment>
<organism evidence="8 9">
    <name type="scientific">Sinanodonta woodiana</name>
    <name type="common">Chinese pond mussel</name>
    <name type="synonym">Anodonta woodiana</name>
    <dbReference type="NCBI Taxonomy" id="1069815"/>
    <lineage>
        <taxon>Eukaryota</taxon>
        <taxon>Metazoa</taxon>
        <taxon>Spiralia</taxon>
        <taxon>Lophotrochozoa</taxon>
        <taxon>Mollusca</taxon>
        <taxon>Bivalvia</taxon>
        <taxon>Autobranchia</taxon>
        <taxon>Heteroconchia</taxon>
        <taxon>Palaeoheterodonta</taxon>
        <taxon>Unionida</taxon>
        <taxon>Unionoidea</taxon>
        <taxon>Unionidae</taxon>
        <taxon>Unioninae</taxon>
        <taxon>Sinanodonta</taxon>
    </lineage>
</organism>
<gene>
    <name evidence="8" type="ORF">ACJMK2_040245</name>
</gene>
<dbReference type="SUPFAM" id="SSF47473">
    <property type="entry name" value="EF-hand"/>
    <property type="match status" value="1"/>
</dbReference>
<feature type="transmembrane region" description="Helical" evidence="6">
    <location>
        <begin position="149"/>
        <end position="166"/>
    </location>
</feature>
<dbReference type="InterPro" id="IPR011992">
    <property type="entry name" value="EF-hand-dom_pair"/>
</dbReference>
<dbReference type="PANTHER" id="PTHR45840:SF2">
    <property type="entry name" value="PROTEIN RHOMBOID-RELATED"/>
    <property type="match status" value="1"/>
</dbReference>
<feature type="transmembrane region" description="Helical" evidence="6">
    <location>
        <begin position="333"/>
        <end position="351"/>
    </location>
</feature>
<dbReference type="AlphaFoldDB" id="A0ABD3WEG2"/>
<evidence type="ECO:0000256" key="1">
    <source>
        <dbReference type="ARBA" id="ARBA00004141"/>
    </source>
</evidence>
<protein>
    <recommendedName>
        <fullName evidence="7">Peptidase S54 rhomboid domain-containing protein</fullName>
    </recommendedName>
</protein>
<keyword evidence="4 6" id="KW-1133">Transmembrane helix</keyword>
<feature type="transmembrane region" description="Helical" evidence="6">
    <location>
        <begin position="201"/>
        <end position="226"/>
    </location>
</feature>
<evidence type="ECO:0000256" key="4">
    <source>
        <dbReference type="ARBA" id="ARBA00022989"/>
    </source>
</evidence>
<accession>A0ABD3WEG2</accession>
<evidence type="ECO:0000256" key="6">
    <source>
        <dbReference type="SAM" id="Phobius"/>
    </source>
</evidence>
<feature type="domain" description="Peptidase S54 rhomboid" evidence="7">
    <location>
        <begin position="197"/>
        <end position="351"/>
    </location>
</feature>
<proteinExistence type="inferred from homology"/>
<comment type="subcellular location">
    <subcellularLocation>
        <location evidence="1">Membrane</location>
        <topology evidence="1">Multi-pass membrane protein</topology>
    </subcellularLocation>
</comment>
<dbReference type="Gene3D" id="1.20.1540.10">
    <property type="entry name" value="Rhomboid-like"/>
    <property type="match status" value="1"/>
</dbReference>
<evidence type="ECO:0000259" key="7">
    <source>
        <dbReference type="Pfam" id="PF01694"/>
    </source>
</evidence>
<dbReference type="Pfam" id="PF01694">
    <property type="entry name" value="Rhomboid"/>
    <property type="match status" value="1"/>
</dbReference>
<feature type="transmembrane region" description="Helical" evidence="6">
    <location>
        <begin position="363"/>
        <end position="385"/>
    </location>
</feature>
<reference evidence="8 9" key="1">
    <citation type="submission" date="2024-11" db="EMBL/GenBank/DDBJ databases">
        <title>Chromosome-level genome assembly of the freshwater bivalve Anodonta woodiana.</title>
        <authorList>
            <person name="Chen X."/>
        </authorList>
    </citation>
    <scope>NUCLEOTIDE SEQUENCE [LARGE SCALE GENOMIC DNA]</scope>
    <source>
        <strain evidence="8">MN2024</strain>
        <tissue evidence="8">Gills</tissue>
    </source>
</reference>
<dbReference type="PANTHER" id="PTHR45840">
    <property type="entry name" value="RHOMBOID-RELATED PROTEIN"/>
    <property type="match status" value="1"/>
</dbReference>
<evidence type="ECO:0000256" key="2">
    <source>
        <dbReference type="ARBA" id="ARBA00009045"/>
    </source>
</evidence>
<dbReference type="Proteomes" id="UP001634394">
    <property type="component" value="Unassembled WGS sequence"/>
</dbReference>
<dbReference type="InterPro" id="IPR022764">
    <property type="entry name" value="Peptidase_S54_rhomboid_dom"/>
</dbReference>
<comment type="similarity">
    <text evidence="2">Belongs to the peptidase S54 family.</text>
</comment>
<dbReference type="InterPro" id="IPR051739">
    <property type="entry name" value="Rhomboid_IM_Serine_Proteases"/>
</dbReference>
<sequence length="394" mass="44710">MSYMDGSQPRNAMEHVELSGLDDEEYIRQLDERVKQIYDQRGNQGVTVEEILELLNAPPPYTDEQDAPVSFSVPSREFEDLLRKELAKKNKSDIISYEEFKRLITKRGNLTREERRAVDRFIQWAIQNVVWSSEQSDFLQMYTCRPPPIFMVVISIIEIVLFAVFVDEMKRDGTALLPESGFPSRNALIYKPDRRYEAWRYITYMLVHSGYVHLISNLVVQLLFGLPLEIVHKWLRVMVLYFGGVLAGSLAHSVTDPHVALVGASGGCYAILGGHLASILLNWSEMNHEYKTNPVRFVTSAPASLLIMLTIILGDTGLAVYNRFFGPGTKVGISAHIGGLLAGLMLGVPTLKNLRKRPWERTCGLVMVITFSVFIVFCIFFNGFYKGYPPTNWT</sequence>
<dbReference type="GO" id="GO:0016020">
    <property type="term" value="C:membrane"/>
    <property type="evidence" value="ECO:0007669"/>
    <property type="project" value="UniProtKB-SubCell"/>
</dbReference>
<keyword evidence="3 6" id="KW-0812">Transmembrane</keyword>
<feature type="transmembrane region" description="Helical" evidence="6">
    <location>
        <begin position="261"/>
        <end position="283"/>
    </location>
</feature>
<keyword evidence="9" id="KW-1185">Reference proteome</keyword>
<feature type="transmembrane region" description="Helical" evidence="6">
    <location>
        <begin position="238"/>
        <end position="255"/>
    </location>
</feature>